<evidence type="ECO:0000313" key="8">
    <source>
        <dbReference type="EMBL" id="CCI53149.1"/>
    </source>
</evidence>
<keyword evidence="6" id="KW-0235">DNA replication</keyword>
<comment type="caution">
    <text evidence="8">The sequence shown here is derived from an EMBL/GenBank/DDBJ whole genome shotgun (WGS) entry which is preliminary data.</text>
</comment>
<protein>
    <recommendedName>
        <fullName evidence="2 6">Nuclease SbcCD subunit D</fullName>
    </recommendedName>
</protein>
<comment type="subunit">
    <text evidence="6">Heterodimer of SbcC and SbcD.</text>
</comment>
<dbReference type="Gene3D" id="3.60.21.10">
    <property type="match status" value="1"/>
</dbReference>
<evidence type="ECO:0000259" key="7">
    <source>
        <dbReference type="Pfam" id="PF00149"/>
    </source>
</evidence>
<dbReference type="InterPro" id="IPR004593">
    <property type="entry name" value="SbcD"/>
</dbReference>
<evidence type="ECO:0000256" key="6">
    <source>
        <dbReference type="RuleBase" id="RU363069"/>
    </source>
</evidence>
<dbReference type="InterPro" id="IPR029052">
    <property type="entry name" value="Metallo-depent_PP-like"/>
</dbReference>
<dbReference type="Proteomes" id="UP000035720">
    <property type="component" value="Unassembled WGS sequence"/>
</dbReference>
<comment type="function">
    <text evidence="6">SbcCD cleaves DNA hairpin structures. These structures can inhibit DNA replication and are intermediates in certain DNA recombination reactions. The complex acts as a 3'-&gt;5' double strand exonuclease that can open hairpins. It also has a 5' single-strand endonuclease activity.</text>
</comment>
<dbReference type="InterPro" id="IPR004843">
    <property type="entry name" value="Calcineurin-like_PHP"/>
</dbReference>
<dbReference type="RefSeq" id="WP_048543711.1">
    <property type="nucleotide sequence ID" value="NZ_HF571038.1"/>
</dbReference>
<dbReference type="SUPFAM" id="SSF56300">
    <property type="entry name" value="Metallo-dependent phosphatases"/>
    <property type="match status" value="1"/>
</dbReference>
<dbReference type="InterPro" id="IPR050535">
    <property type="entry name" value="DNA_Repair-Maintenance_Comp"/>
</dbReference>
<dbReference type="NCBIfam" id="TIGR00619">
    <property type="entry name" value="sbcd"/>
    <property type="match status" value="1"/>
</dbReference>
<keyword evidence="4 6" id="KW-0378">Hydrolase</keyword>
<keyword evidence="5 6" id="KW-0269">Exonuclease</keyword>
<dbReference type="GO" id="GO:0004519">
    <property type="term" value="F:endonuclease activity"/>
    <property type="evidence" value="ECO:0007669"/>
    <property type="project" value="UniProtKB-KW"/>
</dbReference>
<dbReference type="AlphaFoldDB" id="A0A077M931"/>
<name>A0A077M931_9MICO</name>
<evidence type="ECO:0000256" key="3">
    <source>
        <dbReference type="ARBA" id="ARBA00022722"/>
    </source>
</evidence>
<evidence type="ECO:0000256" key="1">
    <source>
        <dbReference type="ARBA" id="ARBA00010555"/>
    </source>
</evidence>
<evidence type="ECO:0000256" key="5">
    <source>
        <dbReference type="ARBA" id="ARBA00022839"/>
    </source>
</evidence>
<keyword evidence="3 6" id="KW-0540">Nuclease</keyword>
<dbReference type="GO" id="GO:0008408">
    <property type="term" value="F:3'-5' exonuclease activity"/>
    <property type="evidence" value="ECO:0007669"/>
    <property type="project" value="InterPro"/>
</dbReference>
<sequence>MRLIHTSDWHLGRTFKNVGMLGVQERALDHLVSVVASERVDAVLVSGDIYDRAVPAPDAVALLSETLERLVDSGTQVVLSSGNHDSATRLGFAAGLLRRAGVHIASGIADVGRLIRIGDVDVAPIPYLDPIVTADALGASERTHAAVLGAAMDRIRAADSGAPLVVMAHAVVTGGDSCASERDISTGGLSAVPAATFAPATYAALGHLHGAQRLGEVVHYSGSPVAMSFGEARHTKSWSVVEIEAGSAPRVERIPVPVQRALRLLRGRIDDLLGDARFADAQEAWCSVVLTDAVRPLGAMERLRSRFPHTIELAFEPEGVLPIKRSYASRVRGRAELDICCDFVEHVRGGAGADDGERRLLRTALERSRSARAVREDEGAVRELPTGVSA</sequence>
<keyword evidence="9" id="KW-1185">Reference proteome</keyword>
<dbReference type="PANTHER" id="PTHR30337:SF0">
    <property type="entry name" value="NUCLEASE SBCCD SUBUNIT D"/>
    <property type="match status" value="1"/>
</dbReference>
<dbReference type="PANTHER" id="PTHR30337">
    <property type="entry name" value="COMPONENT OF ATP-DEPENDENT DSDNA EXONUCLEASE"/>
    <property type="match status" value="1"/>
</dbReference>
<dbReference type="CDD" id="cd00840">
    <property type="entry name" value="MPP_Mre11_N"/>
    <property type="match status" value="1"/>
</dbReference>
<dbReference type="STRING" id="1193518.BN13_30101"/>
<dbReference type="InterPro" id="IPR041796">
    <property type="entry name" value="Mre11_N"/>
</dbReference>
<reference evidence="8 9" key="1">
    <citation type="journal article" date="2013" name="ISME J.">
        <title>A metabolic model for members of the genus Tetrasphaera involved in enhanced biological phosphorus removal.</title>
        <authorList>
            <person name="Kristiansen R."/>
            <person name="Nguyen H.T.T."/>
            <person name="Saunders A.M."/>
            <person name="Nielsen J.L."/>
            <person name="Wimmer R."/>
            <person name="Le V.Q."/>
            <person name="McIlroy S.J."/>
            <person name="Petrovski S."/>
            <person name="Seviour R.J."/>
            <person name="Calteau A."/>
            <person name="Nielsen K.L."/>
            <person name="Nielsen P.H."/>
        </authorList>
    </citation>
    <scope>NUCLEOTIDE SEQUENCE [LARGE SCALE GENOMIC DNA]</scope>
    <source>
        <strain evidence="8 9">Ben 74</strain>
    </source>
</reference>
<dbReference type="Pfam" id="PF00149">
    <property type="entry name" value="Metallophos"/>
    <property type="match status" value="1"/>
</dbReference>
<dbReference type="EMBL" id="CAJC01000139">
    <property type="protein sequence ID" value="CCI53149.1"/>
    <property type="molecule type" value="Genomic_DNA"/>
</dbReference>
<accession>A0A077M931</accession>
<dbReference type="GO" id="GO:0006310">
    <property type="term" value="P:DNA recombination"/>
    <property type="evidence" value="ECO:0007669"/>
    <property type="project" value="UniProtKB-KW"/>
</dbReference>
<feature type="domain" description="Calcineurin-like phosphoesterase" evidence="7">
    <location>
        <begin position="1"/>
        <end position="92"/>
    </location>
</feature>
<keyword evidence="6" id="KW-0255">Endonuclease</keyword>
<comment type="similarity">
    <text evidence="1 6">Belongs to the SbcD family.</text>
</comment>
<dbReference type="GO" id="GO:0006260">
    <property type="term" value="P:DNA replication"/>
    <property type="evidence" value="ECO:0007669"/>
    <property type="project" value="UniProtKB-KW"/>
</dbReference>
<evidence type="ECO:0000256" key="2">
    <source>
        <dbReference type="ARBA" id="ARBA00013365"/>
    </source>
</evidence>
<dbReference type="OrthoDB" id="9773856at2"/>
<proteinExistence type="inferred from homology"/>
<evidence type="ECO:0000313" key="9">
    <source>
        <dbReference type="Proteomes" id="UP000035720"/>
    </source>
</evidence>
<keyword evidence="6" id="KW-0233">DNA recombination</keyword>
<evidence type="ECO:0000256" key="4">
    <source>
        <dbReference type="ARBA" id="ARBA00022801"/>
    </source>
</evidence>
<gene>
    <name evidence="6" type="primary">sbcD</name>
    <name evidence="8" type="ORF">BN13_30101</name>
</gene>
<organism evidence="8 9">
    <name type="scientific">Nostocoides jenkinsii Ben 74</name>
    <dbReference type="NCBI Taxonomy" id="1193518"/>
    <lineage>
        <taxon>Bacteria</taxon>
        <taxon>Bacillati</taxon>
        <taxon>Actinomycetota</taxon>
        <taxon>Actinomycetes</taxon>
        <taxon>Micrococcales</taxon>
        <taxon>Intrasporangiaceae</taxon>
        <taxon>Nostocoides</taxon>
    </lineage>
</organism>